<reference evidence="2" key="2">
    <citation type="submission" date="2015-01" db="EMBL/GenBank/DDBJ databases">
        <title>Evolutionary Origins and Diversification of the Mycorrhizal Mutualists.</title>
        <authorList>
            <consortium name="DOE Joint Genome Institute"/>
            <consortium name="Mycorrhizal Genomics Consortium"/>
            <person name="Kohler A."/>
            <person name="Kuo A."/>
            <person name="Nagy L.G."/>
            <person name="Floudas D."/>
            <person name="Copeland A."/>
            <person name="Barry K.W."/>
            <person name="Cichocki N."/>
            <person name="Veneault-Fourrey C."/>
            <person name="LaButti K."/>
            <person name="Lindquist E.A."/>
            <person name="Lipzen A."/>
            <person name="Lundell T."/>
            <person name="Morin E."/>
            <person name="Murat C."/>
            <person name="Riley R."/>
            <person name="Ohm R."/>
            <person name="Sun H."/>
            <person name="Tunlid A."/>
            <person name="Henrissat B."/>
            <person name="Grigoriev I.V."/>
            <person name="Hibbett D.S."/>
            <person name="Martin F."/>
        </authorList>
    </citation>
    <scope>NUCLEOTIDE SEQUENCE [LARGE SCALE GENOMIC DNA]</scope>
    <source>
        <strain evidence="2">MAFF 305830</strain>
    </source>
</reference>
<sequence length="94" mass="10416">MELVEFDGWMRPWYEDAPTSPTRRQSIRVPRDKGTNFTVKYGWNFSVEAPGILTIAKGGCPVKLAVMPALLFSSNATEKRMGLRSAKCGLGGCY</sequence>
<gene>
    <name evidence="1" type="ORF">M408DRAFT_180879</name>
</gene>
<dbReference type="HOGENOM" id="CLU_2387554_0_0_1"/>
<accession>A0A0C2WJK7</accession>
<dbReference type="Proteomes" id="UP000054097">
    <property type="component" value="Unassembled WGS sequence"/>
</dbReference>
<evidence type="ECO:0000313" key="2">
    <source>
        <dbReference type="Proteomes" id="UP000054097"/>
    </source>
</evidence>
<evidence type="ECO:0000313" key="1">
    <source>
        <dbReference type="EMBL" id="KIM26513.1"/>
    </source>
</evidence>
<name>A0A0C2WJK7_SERVB</name>
<organism evidence="1 2">
    <name type="scientific">Serendipita vermifera MAFF 305830</name>
    <dbReference type="NCBI Taxonomy" id="933852"/>
    <lineage>
        <taxon>Eukaryota</taxon>
        <taxon>Fungi</taxon>
        <taxon>Dikarya</taxon>
        <taxon>Basidiomycota</taxon>
        <taxon>Agaricomycotina</taxon>
        <taxon>Agaricomycetes</taxon>
        <taxon>Sebacinales</taxon>
        <taxon>Serendipitaceae</taxon>
        <taxon>Serendipita</taxon>
    </lineage>
</organism>
<dbReference type="EMBL" id="KN824305">
    <property type="protein sequence ID" value="KIM26513.1"/>
    <property type="molecule type" value="Genomic_DNA"/>
</dbReference>
<protein>
    <submittedName>
        <fullName evidence="1">Uncharacterized protein</fullName>
    </submittedName>
</protein>
<proteinExistence type="predicted"/>
<reference evidence="1 2" key="1">
    <citation type="submission" date="2014-04" db="EMBL/GenBank/DDBJ databases">
        <authorList>
            <consortium name="DOE Joint Genome Institute"/>
            <person name="Kuo A."/>
            <person name="Zuccaro A."/>
            <person name="Kohler A."/>
            <person name="Nagy L.G."/>
            <person name="Floudas D."/>
            <person name="Copeland A."/>
            <person name="Barry K.W."/>
            <person name="Cichocki N."/>
            <person name="Veneault-Fourrey C."/>
            <person name="LaButti K."/>
            <person name="Lindquist E.A."/>
            <person name="Lipzen A."/>
            <person name="Lundell T."/>
            <person name="Morin E."/>
            <person name="Murat C."/>
            <person name="Sun H."/>
            <person name="Tunlid A."/>
            <person name="Henrissat B."/>
            <person name="Grigoriev I.V."/>
            <person name="Hibbett D.S."/>
            <person name="Martin F."/>
            <person name="Nordberg H.P."/>
            <person name="Cantor M.N."/>
            <person name="Hua S.X."/>
        </authorList>
    </citation>
    <scope>NUCLEOTIDE SEQUENCE [LARGE SCALE GENOMIC DNA]</scope>
    <source>
        <strain evidence="1 2">MAFF 305830</strain>
    </source>
</reference>
<keyword evidence="2" id="KW-1185">Reference proteome</keyword>
<dbReference type="AlphaFoldDB" id="A0A0C2WJK7"/>